<dbReference type="GO" id="GO:0016301">
    <property type="term" value="F:kinase activity"/>
    <property type="evidence" value="ECO:0007669"/>
    <property type="project" value="UniProtKB-KW"/>
</dbReference>
<dbReference type="SMART" id="SM00448">
    <property type="entry name" value="REC"/>
    <property type="match status" value="1"/>
</dbReference>
<dbReference type="Gene3D" id="3.40.50.2300">
    <property type="match status" value="1"/>
</dbReference>
<keyword evidence="3" id="KW-0418">Kinase</keyword>
<dbReference type="GO" id="GO:0000160">
    <property type="term" value="P:phosphorelay signal transduction system"/>
    <property type="evidence" value="ECO:0007669"/>
    <property type="project" value="InterPro"/>
</dbReference>
<feature type="domain" description="Response regulatory" evidence="6">
    <location>
        <begin position="13"/>
        <end position="129"/>
    </location>
</feature>
<organism evidence="7">
    <name type="scientific">Eiseniibacteriota bacterium</name>
    <dbReference type="NCBI Taxonomy" id="2212470"/>
    <lineage>
        <taxon>Bacteria</taxon>
        <taxon>Candidatus Eiseniibacteriota</taxon>
    </lineage>
</organism>
<evidence type="ECO:0000259" key="6">
    <source>
        <dbReference type="PROSITE" id="PS50110"/>
    </source>
</evidence>
<dbReference type="PANTHER" id="PTHR44591:SF3">
    <property type="entry name" value="RESPONSE REGULATORY DOMAIN-CONTAINING PROTEIN"/>
    <property type="match status" value="1"/>
</dbReference>
<dbReference type="SUPFAM" id="SSF52172">
    <property type="entry name" value="CheY-like"/>
    <property type="match status" value="1"/>
</dbReference>
<evidence type="ECO:0000256" key="2">
    <source>
        <dbReference type="ARBA" id="ARBA00022679"/>
    </source>
</evidence>
<evidence type="ECO:0000256" key="1">
    <source>
        <dbReference type="ARBA" id="ARBA00022553"/>
    </source>
</evidence>
<name>A0A832I397_UNCEI</name>
<keyword evidence="2" id="KW-0808">Transferase</keyword>
<dbReference type="InterPro" id="IPR029016">
    <property type="entry name" value="GAF-like_dom_sf"/>
</dbReference>
<dbReference type="PANTHER" id="PTHR44591">
    <property type="entry name" value="STRESS RESPONSE REGULATOR PROTEIN 1"/>
    <property type="match status" value="1"/>
</dbReference>
<feature type="modified residue" description="4-aspartylphosphate" evidence="4">
    <location>
        <position position="62"/>
    </location>
</feature>
<evidence type="ECO:0000256" key="3">
    <source>
        <dbReference type="ARBA" id="ARBA00022777"/>
    </source>
</evidence>
<dbReference type="InterPro" id="IPR003018">
    <property type="entry name" value="GAF"/>
</dbReference>
<protein>
    <submittedName>
        <fullName evidence="7">Response regulator</fullName>
    </submittedName>
</protein>
<dbReference type="Gene3D" id="3.30.450.40">
    <property type="match status" value="1"/>
</dbReference>
<evidence type="ECO:0000313" key="7">
    <source>
        <dbReference type="EMBL" id="HGZ41823.1"/>
    </source>
</evidence>
<keyword evidence="1 4" id="KW-0597">Phosphoprotein</keyword>
<sequence>MTPAAPGQGAAPRVLVADDDVRVVELLAVALGAQGIEVVTAVDGDEAVRLALAHRPDALVLDERLPRRGGLEVCEFLRRDPEEGATPVVILSAVADADARARVLARGADDLVAKPFSPKDLVARVRRLLARGAELREARARARALERELHRAQDDARRAALETRRERRLRETLAVVGAELHGALDPDAVAAALLAAARAGLRCGFAALLGPDESGRRLVLAAVQGDAWERVAGLEAPVAGELVALLAGVGRPAVRRDLERYPELSAEIAPFVACGARVLAALRGPDGVEGLLVADDRADGQPFDPTELECLAAACEAAGLALHNGRRARAQLERALEVLAASLGGDGAHAARAEALAVTAHAAQALLVPPRLRAALRHAVALGRWADTAAGLHAVEALAGADPTGIAAALGRLLARAEDRSGAGDDPDLDRAAALARAGVRYAEAGAAGLEPAAALDVALADAGEALDAATAQALRGAVRELEAFGRIPSAA</sequence>
<dbReference type="InterPro" id="IPR050595">
    <property type="entry name" value="Bact_response_regulator"/>
</dbReference>
<dbReference type="Pfam" id="PF00072">
    <property type="entry name" value="Response_reg"/>
    <property type="match status" value="1"/>
</dbReference>
<proteinExistence type="predicted"/>
<dbReference type="InterPro" id="IPR001789">
    <property type="entry name" value="Sig_transdc_resp-reg_receiver"/>
</dbReference>
<feature type="coiled-coil region" evidence="5">
    <location>
        <begin position="135"/>
        <end position="162"/>
    </location>
</feature>
<comment type="caution">
    <text evidence="7">The sequence shown here is derived from an EMBL/GenBank/DDBJ whole genome shotgun (WGS) entry which is preliminary data.</text>
</comment>
<dbReference type="InterPro" id="IPR011006">
    <property type="entry name" value="CheY-like_superfamily"/>
</dbReference>
<reference evidence="7" key="1">
    <citation type="journal article" date="2020" name="mSystems">
        <title>Genome- and Community-Level Interaction Insights into Carbon Utilization and Element Cycling Functions of Hydrothermarchaeota in Hydrothermal Sediment.</title>
        <authorList>
            <person name="Zhou Z."/>
            <person name="Liu Y."/>
            <person name="Xu W."/>
            <person name="Pan J."/>
            <person name="Luo Z.H."/>
            <person name="Li M."/>
        </authorList>
    </citation>
    <scope>NUCLEOTIDE SEQUENCE [LARGE SCALE GENOMIC DNA]</scope>
    <source>
        <strain evidence="7">SpSt-381</strain>
    </source>
</reference>
<gene>
    <name evidence="7" type="ORF">ENR23_00070</name>
</gene>
<dbReference type="SUPFAM" id="SSF55781">
    <property type="entry name" value="GAF domain-like"/>
    <property type="match status" value="1"/>
</dbReference>
<dbReference type="AlphaFoldDB" id="A0A832I397"/>
<dbReference type="Pfam" id="PF13492">
    <property type="entry name" value="GAF_3"/>
    <property type="match status" value="1"/>
</dbReference>
<evidence type="ECO:0000256" key="5">
    <source>
        <dbReference type="SAM" id="Coils"/>
    </source>
</evidence>
<keyword evidence="5" id="KW-0175">Coiled coil</keyword>
<evidence type="ECO:0000256" key="4">
    <source>
        <dbReference type="PROSITE-ProRule" id="PRU00169"/>
    </source>
</evidence>
<dbReference type="EMBL" id="DSQF01000001">
    <property type="protein sequence ID" value="HGZ41823.1"/>
    <property type="molecule type" value="Genomic_DNA"/>
</dbReference>
<accession>A0A832I397</accession>
<dbReference type="PROSITE" id="PS50110">
    <property type="entry name" value="RESPONSE_REGULATORY"/>
    <property type="match status" value="1"/>
</dbReference>